<comment type="caution">
    <text evidence="2">The sequence shown here is derived from an EMBL/GenBank/DDBJ whole genome shotgun (WGS) entry which is preliminary data.</text>
</comment>
<accession>A0A438BXB3</accession>
<sequence>MDSLRKNETWELVTKPKDRKVVGSKWVFKRKQGTLGNEAPRYKARLVAKGFSQKEGVDYNEIFSPVVKHSSIRLLLAFVAHEDLELDQLDVKIAFLAWRA</sequence>
<proteinExistence type="predicted"/>
<evidence type="ECO:0000313" key="3">
    <source>
        <dbReference type="Proteomes" id="UP000288805"/>
    </source>
</evidence>
<evidence type="ECO:0000259" key="1">
    <source>
        <dbReference type="Pfam" id="PF07727"/>
    </source>
</evidence>
<dbReference type="AlphaFoldDB" id="A0A438BXB3"/>
<evidence type="ECO:0000313" key="2">
    <source>
        <dbReference type="EMBL" id="RVW15250.1"/>
    </source>
</evidence>
<dbReference type="Proteomes" id="UP000288805">
    <property type="component" value="Unassembled WGS sequence"/>
</dbReference>
<dbReference type="InterPro" id="IPR013103">
    <property type="entry name" value="RVT_2"/>
</dbReference>
<dbReference type="EMBL" id="QGNW01002603">
    <property type="protein sequence ID" value="RVW15250.1"/>
    <property type="molecule type" value="Genomic_DNA"/>
</dbReference>
<organism evidence="2 3">
    <name type="scientific">Vitis vinifera</name>
    <name type="common">Grape</name>
    <dbReference type="NCBI Taxonomy" id="29760"/>
    <lineage>
        <taxon>Eukaryota</taxon>
        <taxon>Viridiplantae</taxon>
        <taxon>Streptophyta</taxon>
        <taxon>Embryophyta</taxon>
        <taxon>Tracheophyta</taxon>
        <taxon>Spermatophyta</taxon>
        <taxon>Magnoliopsida</taxon>
        <taxon>eudicotyledons</taxon>
        <taxon>Gunneridae</taxon>
        <taxon>Pentapetalae</taxon>
        <taxon>rosids</taxon>
        <taxon>Vitales</taxon>
        <taxon>Vitaceae</taxon>
        <taxon>Viteae</taxon>
        <taxon>Vitis</taxon>
    </lineage>
</organism>
<gene>
    <name evidence="2" type="primary">POLX_3383</name>
    <name evidence="2" type="ORF">CK203_082012</name>
</gene>
<dbReference type="Pfam" id="PF07727">
    <property type="entry name" value="RVT_2"/>
    <property type="match status" value="1"/>
</dbReference>
<feature type="domain" description="Reverse transcriptase Ty1/copia-type" evidence="1">
    <location>
        <begin position="7"/>
        <end position="96"/>
    </location>
</feature>
<protein>
    <submittedName>
        <fullName evidence="2">Retrovirus-related Pol polyprotein from transposon TNT 1-94</fullName>
    </submittedName>
</protein>
<reference evidence="2 3" key="1">
    <citation type="journal article" date="2018" name="PLoS Genet.">
        <title>Population sequencing reveals clonal diversity and ancestral inbreeding in the grapevine cultivar Chardonnay.</title>
        <authorList>
            <person name="Roach M.J."/>
            <person name="Johnson D.L."/>
            <person name="Bohlmann J."/>
            <person name="van Vuuren H.J."/>
            <person name="Jones S.J."/>
            <person name="Pretorius I.S."/>
            <person name="Schmidt S.A."/>
            <person name="Borneman A.R."/>
        </authorList>
    </citation>
    <scope>NUCLEOTIDE SEQUENCE [LARGE SCALE GENOMIC DNA]</scope>
    <source>
        <strain evidence="3">cv. Chardonnay</strain>
        <tissue evidence="2">Leaf</tissue>
    </source>
</reference>
<name>A0A438BXB3_VITVI</name>